<evidence type="ECO:0000313" key="8">
    <source>
        <dbReference type="EMBL" id="MFC0469571.1"/>
    </source>
</evidence>
<dbReference type="NCBIfam" id="TIGR01554">
    <property type="entry name" value="major_cap_HK97"/>
    <property type="match status" value="1"/>
</dbReference>
<reference evidence="8 9" key="1">
    <citation type="submission" date="2024-09" db="EMBL/GenBank/DDBJ databases">
        <authorList>
            <person name="Sun Q."/>
            <person name="Mori K."/>
        </authorList>
    </citation>
    <scope>NUCLEOTIDE SEQUENCE [LARGE SCALE GENOMIC DNA]</scope>
    <source>
        <strain evidence="8 9">NCAIM B.02610</strain>
    </source>
</reference>
<sequence>MENQLNKMEIRTIDLELSGQTEESTGDLLVSGYVNKTGQWSEFLGREKRFKERIMPGTFNKALQKGNDVMFLAEHDSSKLLASTKNGSLTLREDEVGLHMEARISATSWGKDYHQLIKDGLLTNMSFGMRVADDDWKRNDDGTYNRTIKDIHLAEVSAVYSPAYVQSTIQARSIELVEAEPILIDEENQKTNRNEEPKMSKEKTLKELRAQMEALEKEVKEAETAPVEVAEVRAEQIDTETVETRGVEEFIKGNMSAPETRALTTGNQAITIPTHLSQTIVEKLVEQASLFSRAKGFSPVSGTLEVLREQNIGGATFIGEMTNAEMSEFEFDKIVLEQRRAATAIELSQQLVNDSGINIIDYSVGVLTRRLAREMDKSCLVGDKTNKQFEGILGSTEAEVVVEVVGDVVLDNLLDMTLAMHPDYLDSAVFVMGRQEFNKIAKLKDNDGNYHVVKDVVAGKPAYKIFGHQILIQDHMQDNAFGVRVAFVNFGEATASMIKKGASMKRISDDTTQALRGSHLIMLDIYADFKILNEEAIKFLKQA</sequence>
<dbReference type="Pfam" id="PF04586">
    <property type="entry name" value="Peptidase_S78"/>
    <property type="match status" value="1"/>
</dbReference>
<evidence type="ECO:0000256" key="1">
    <source>
        <dbReference type="ARBA" id="ARBA00004328"/>
    </source>
</evidence>
<feature type="domain" description="Phage capsid-like C-terminal" evidence="7">
    <location>
        <begin position="269"/>
        <end position="541"/>
    </location>
</feature>
<dbReference type="SUPFAM" id="SSF56563">
    <property type="entry name" value="Major capsid protein gp5"/>
    <property type="match status" value="1"/>
</dbReference>
<comment type="caution">
    <text evidence="8">The sequence shown here is derived from an EMBL/GenBank/DDBJ whole genome shotgun (WGS) entry which is preliminary data.</text>
</comment>
<accession>A0ABV6K8D4</accession>
<dbReference type="InterPro" id="IPR054612">
    <property type="entry name" value="Phage_capsid-like_C"/>
</dbReference>
<keyword evidence="3" id="KW-0645">Protease</keyword>
<dbReference type="EMBL" id="JBHLUX010000008">
    <property type="protein sequence ID" value="MFC0469571.1"/>
    <property type="molecule type" value="Genomic_DNA"/>
</dbReference>
<comment type="subcellular location">
    <subcellularLocation>
        <location evidence="1">Virion</location>
    </subcellularLocation>
</comment>
<evidence type="ECO:0000259" key="7">
    <source>
        <dbReference type="Pfam" id="PF05065"/>
    </source>
</evidence>
<keyword evidence="4" id="KW-0378">Hydrolase</keyword>
<dbReference type="NCBIfam" id="TIGR01543">
    <property type="entry name" value="proheadase_HK97"/>
    <property type="match status" value="1"/>
</dbReference>
<dbReference type="Gene3D" id="3.30.2400.10">
    <property type="entry name" value="Major capsid protein gp5"/>
    <property type="match status" value="1"/>
</dbReference>
<dbReference type="Pfam" id="PF05065">
    <property type="entry name" value="Phage_capsid"/>
    <property type="match status" value="1"/>
</dbReference>
<organism evidence="8 9">
    <name type="scientific">Halalkalibacter kiskunsagensis</name>
    <dbReference type="NCBI Taxonomy" id="1548599"/>
    <lineage>
        <taxon>Bacteria</taxon>
        <taxon>Bacillati</taxon>
        <taxon>Bacillota</taxon>
        <taxon>Bacilli</taxon>
        <taxon>Bacillales</taxon>
        <taxon>Bacillaceae</taxon>
        <taxon>Halalkalibacter</taxon>
    </lineage>
</organism>
<protein>
    <submittedName>
        <fullName evidence="8">Phage major capsid protein</fullName>
    </submittedName>
</protein>
<evidence type="ECO:0000259" key="6">
    <source>
        <dbReference type="Pfam" id="PF04586"/>
    </source>
</evidence>
<dbReference type="InterPro" id="IPR024455">
    <property type="entry name" value="Phage_capsid"/>
</dbReference>
<evidence type="ECO:0000256" key="3">
    <source>
        <dbReference type="ARBA" id="ARBA00022670"/>
    </source>
</evidence>
<feature type="domain" description="Prohead serine protease" evidence="6">
    <location>
        <begin position="21"/>
        <end position="177"/>
    </location>
</feature>
<name>A0ABV6K8D4_9BACI</name>
<gene>
    <name evidence="8" type="ORF">ACFFHM_03270</name>
</gene>
<keyword evidence="9" id="KW-1185">Reference proteome</keyword>
<keyword evidence="5" id="KW-0175">Coiled coil</keyword>
<dbReference type="RefSeq" id="WP_335962248.1">
    <property type="nucleotide sequence ID" value="NZ_JAXBLX010000026.1"/>
</dbReference>
<dbReference type="Proteomes" id="UP001589838">
    <property type="component" value="Unassembled WGS sequence"/>
</dbReference>
<evidence type="ECO:0000256" key="5">
    <source>
        <dbReference type="SAM" id="Coils"/>
    </source>
</evidence>
<dbReference type="InterPro" id="IPR006433">
    <property type="entry name" value="Prohead_protease"/>
</dbReference>
<evidence type="ECO:0000256" key="4">
    <source>
        <dbReference type="ARBA" id="ARBA00022801"/>
    </source>
</evidence>
<feature type="coiled-coil region" evidence="5">
    <location>
        <begin position="198"/>
        <end position="225"/>
    </location>
</feature>
<keyword evidence="2" id="KW-1188">Viral release from host cell</keyword>
<dbReference type="InterPro" id="IPR054613">
    <property type="entry name" value="Peptidase_S78_dom"/>
</dbReference>
<proteinExistence type="predicted"/>
<evidence type="ECO:0000313" key="9">
    <source>
        <dbReference type="Proteomes" id="UP001589838"/>
    </source>
</evidence>
<evidence type="ECO:0000256" key="2">
    <source>
        <dbReference type="ARBA" id="ARBA00022612"/>
    </source>
</evidence>